<accession>A0A2T1AA13</accession>
<evidence type="ECO:0000313" key="6">
    <source>
        <dbReference type="Proteomes" id="UP000237718"/>
    </source>
</evidence>
<comment type="caution">
    <text evidence="5">The sequence shown here is derived from an EMBL/GenBank/DDBJ whole genome shotgun (WGS) entry which is preliminary data.</text>
</comment>
<dbReference type="InterPro" id="IPR011611">
    <property type="entry name" value="PfkB_dom"/>
</dbReference>
<dbReference type="Proteomes" id="UP000237718">
    <property type="component" value="Unassembled WGS sequence"/>
</dbReference>
<dbReference type="OrthoDB" id="9776822at2"/>
<dbReference type="InterPro" id="IPR050306">
    <property type="entry name" value="PfkB_Carbo_kinase"/>
</dbReference>
<dbReference type="GO" id="GO:0005829">
    <property type="term" value="C:cytosol"/>
    <property type="evidence" value="ECO:0007669"/>
    <property type="project" value="TreeGrafter"/>
</dbReference>
<feature type="domain" description="Carbohydrate kinase PfkB" evidence="4">
    <location>
        <begin position="28"/>
        <end position="300"/>
    </location>
</feature>
<dbReference type="GO" id="GO:0042840">
    <property type="term" value="P:D-glucuronate catabolic process"/>
    <property type="evidence" value="ECO:0007669"/>
    <property type="project" value="TreeGrafter"/>
</dbReference>
<dbReference type="InterPro" id="IPR002173">
    <property type="entry name" value="Carboh/pur_kinase_PfkB_CS"/>
</dbReference>
<sequence length="301" mass="32096">MTQAERLDVLCLGEAMGEIAFSPAGVPQVAVGGDTFNTAIYLARAGLRVGFASAVGEDPFGDLIQRSLRENDVSDRLLRRVSGAVTGLYAISNDASGERSFSYWRETSAARQCFAAPSQMWMEGLGETSLLYFSGISLFAFQADLDRLFASLSALRAAGLKIAFDGNFRPRLWPGDKARTQEIFRTAIALSDIYLPTYEDEALLWGDQSAANCCARLSEMGPKTIVVKDGANGCLIWAQDQLITVPVPAQVSVVDTTAAGDSFNAAFLAGLQQGQPATEAALAGHRLAGQVIGYRGAILPV</sequence>
<evidence type="ECO:0000256" key="1">
    <source>
        <dbReference type="ARBA" id="ARBA00010688"/>
    </source>
</evidence>
<dbReference type="GO" id="GO:0006974">
    <property type="term" value="P:DNA damage response"/>
    <property type="evidence" value="ECO:0007669"/>
    <property type="project" value="TreeGrafter"/>
</dbReference>
<keyword evidence="3 5" id="KW-0418">Kinase</keyword>
<gene>
    <name evidence="5" type="ORF">CLV89_11522</name>
</gene>
<dbReference type="RefSeq" id="WP_106165065.1">
    <property type="nucleotide sequence ID" value="NZ_PVUF01000015.1"/>
</dbReference>
<dbReference type="EMBL" id="PVUF01000015">
    <property type="protein sequence ID" value="PRZ45439.1"/>
    <property type="molecule type" value="Genomic_DNA"/>
</dbReference>
<dbReference type="PANTHER" id="PTHR43085:SF15">
    <property type="entry name" value="2-DEHYDRO-3-DEOXYGLUCONOKINASE"/>
    <property type="match status" value="1"/>
</dbReference>
<evidence type="ECO:0000256" key="3">
    <source>
        <dbReference type="ARBA" id="ARBA00022777"/>
    </source>
</evidence>
<evidence type="ECO:0000256" key="2">
    <source>
        <dbReference type="ARBA" id="ARBA00022679"/>
    </source>
</evidence>
<proteinExistence type="inferred from homology"/>
<dbReference type="SUPFAM" id="SSF53613">
    <property type="entry name" value="Ribokinase-like"/>
    <property type="match status" value="1"/>
</dbReference>
<dbReference type="PROSITE" id="PS00584">
    <property type="entry name" value="PFKB_KINASES_2"/>
    <property type="match status" value="1"/>
</dbReference>
<dbReference type="AlphaFoldDB" id="A0A2T1AA13"/>
<dbReference type="Gene3D" id="3.40.1190.20">
    <property type="match status" value="1"/>
</dbReference>
<organism evidence="5 6">
    <name type="scientific">Tritonibacter scottomollicae</name>
    <name type="common">Epibacterium scottomollicae</name>
    <dbReference type="NCBI Taxonomy" id="483013"/>
    <lineage>
        <taxon>Bacteria</taxon>
        <taxon>Pseudomonadati</taxon>
        <taxon>Pseudomonadota</taxon>
        <taxon>Alphaproteobacteria</taxon>
        <taxon>Rhodobacterales</taxon>
        <taxon>Paracoccaceae</taxon>
        <taxon>Tritonibacter</taxon>
    </lineage>
</organism>
<protein>
    <submittedName>
        <fullName evidence="5">2-dehydro-3-deoxygluconokinase</fullName>
    </submittedName>
</protein>
<evidence type="ECO:0000259" key="4">
    <source>
        <dbReference type="Pfam" id="PF00294"/>
    </source>
</evidence>
<name>A0A2T1AA13_TRISK</name>
<dbReference type="InterPro" id="IPR029056">
    <property type="entry name" value="Ribokinase-like"/>
</dbReference>
<dbReference type="PANTHER" id="PTHR43085">
    <property type="entry name" value="HEXOKINASE FAMILY MEMBER"/>
    <property type="match status" value="1"/>
</dbReference>
<dbReference type="Pfam" id="PF00294">
    <property type="entry name" value="PfkB"/>
    <property type="match status" value="1"/>
</dbReference>
<dbReference type="CDD" id="cd01166">
    <property type="entry name" value="KdgK"/>
    <property type="match status" value="1"/>
</dbReference>
<keyword evidence="2" id="KW-0808">Transferase</keyword>
<evidence type="ECO:0000313" key="5">
    <source>
        <dbReference type="EMBL" id="PRZ45439.1"/>
    </source>
</evidence>
<dbReference type="GO" id="GO:0008673">
    <property type="term" value="F:2-dehydro-3-deoxygluconokinase activity"/>
    <property type="evidence" value="ECO:0007669"/>
    <property type="project" value="TreeGrafter"/>
</dbReference>
<comment type="similarity">
    <text evidence="1">Belongs to the carbohydrate kinase PfkB family.</text>
</comment>
<reference evidence="5 6" key="1">
    <citation type="submission" date="2018-03" db="EMBL/GenBank/DDBJ databases">
        <title>Genomic Encyclopedia of Archaeal and Bacterial Type Strains, Phase II (KMG-II): from individual species to whole genera.</title>
        <authorList>
            <person name="Goeker M."/>
        </authorList>
    </citation>
    <scope>NUCLEOTIDE SEQUENCE [LARGE SCALE GENOMIC DNA]</scope>
    <source>
        <strain evidence="5 6">DSM 25328</strain>
    </source>
</reference>
<dbReference type="GO" id="GO:0019698">
    <property type="term" value="P:D-galacturonate catabolic process"/>
    <property type="evidence" value="ECO:0007669"/>
    <property type="project" value="TreeGrafter"/>
</dbReference>